<protein>
    <submittedName>
        <fullName evidence="2">DUF3124 domain-containing protein</fullName>
    </submittedName>
</protein>
<feature type="chain" id="PRO_5027753384" evidence="1">
    <location>
        <begin position="24"/>
        <end position="159"/>
    </location>
</feature>
<keyword evidence="1" id="KW-0732">Signal</keyword>
<evidence type="ECO:0000313" key="2">
    <source>
        <dbReference type="EMBL" id="HGH60713.1"/>
    </source>
</evidence>
<proteinExistence type="predicted"/>
<feature type="signal peptide" evidence="1">
    <location>
        <begin position="1"/>
        <end position="23"/>
    </location>
</feature>
<name>A0A7C4EUK1_9BACT</name>
<dbReference type="Pfam" id="PF11322">
    <property type="entry name" value="DUF3124"/>
    <property type="match status" value="1"/>
</dbReference>
<gene>
    <name evidence="2" type="ORF">ENV54_05385</name>
</gene>
<accession>A0A7C4EUK1</accession>
<reference evidence="2" key="1">
    <citation type="journal article" date="2020" name="mSystems">
        <title>Genome- and Community-Level Interaction Insights into Carbon Utilization and Element Cycling Functions of Hydrothermarchaeota in Hydrothermal Sediment.</title>
        <authorList>
            <person name="Zhou Z."/>
            <person name="Liu Y."/>
            <person name="Xu W."/>
            <person name="Pan J."/>
            <person name="Luo Z.H."/>
            <person name="Li M."/>
        </authorList>
    </citation>
    <scope>NUCLEOTIDE SEQUENCE [LARGE SCALE GENOMIC DNA]</scope>
    <source>
        <strain evidence="2">SpSt-769</strain>
    </source>
</reference>
<evidence type="ECO:0000256" key="1">
    <source>
        <dbReference type="SAM" id="SignalP"/>
    </source>
</evidence>
<dbReference type="EMBL" id="DTGT01000165">
    <property type="protein sequence ID" value="HGH60713.1"/>
    <property type="molecule type" value="Genomic_DNA"/>
</dbReference>
<organism evidence="2">
    <name type="scientific">Desulfomonile tiedjei</name>
    <dbReference type="NCBI Taxonomy" id="2358"/>
    <lineage>
        <taxon>Bacteria</taxon>
        <taxon>Pseudomonadati</taxon>
        <taxon>Thermodesulfobacteriota</taxon>
        <taxon>Desulfomonilia</taxon>
        <taxon>Desulfomonilales</taxon>
        <taxon>Desulfomonilaceae</taxon>
        <taxon>Desulfomonile</taxon>
    </lineage>
</organism>
<sequence length="159" mass="17338">MKTTLLRLLAILWVMFHAASAQGENIVHQATGQTIYVPVYSHIYGGLRSRPLDLTATLSIRNTDMTEPLNLTSVAYYDSDGKLVKTYLKKEQPLGPLATTHFIVEESDTSGGSGAKFVVQWKSTKPITPPVVECVMITIQSGLGISFVSAGRVLSETRP</sequence>
<dbReference type="InterPro" id="IPR021471">
    <property type="entry name" value="DUF3124"/>
</dbReference>
<comment type="caution">
    <text evidence="2">The sequence shown here is derived from an EMBL/GenBank/DDBJ whole genome shotgun (WGS) entry which is preliminary data.</text>
</comment>
<dbReference type="AlphaFoldDB" id="A0A7C4EUK1"/>